<keyword evidence="2" id="KW-1185">Reference proteome</keyword>
<evidence type="ECO:0000313" key="1">
    <source>
        <dbReference type="EMBL" id="MEQ7847721.1"/>
    </source>
</evidence>
<accession>A0ABV1NYY4</accession>
<name>A0ABV1NYY4_9ACTN</name>
<evidence type="ECO:0000313" key="2">
    <source>
        <dbReference type="Proteomes" id="UP001482520"/>
    </source>
</evidence>
<gene>
    <name evidence="1" type="ORF">V6R90_10560</name>
</gene>
<dbReference type="EMBL" id="JBEGDP010000010">
    <property type="protein sequence ID" value="MEQ7847721.1"/>
    <property type="molecule type" value="Genomic_DNA"/>
</dbReference>
<proteinExistence type="predicted"/>
<sequence>MSALLDSRPIVTAVKAALTATLGADRVFEYGDVPGADDNPGSLPRIFALPSIERRFNPALRFSAETDVVAWRLSVRVVGSTVDEARWALFKVAAALNEQSLPVGDTFTTPMQFESDQAPESDDGRYSAVATYTFAT</sequence>
<dbReference type="RefSeq" id="WP_349804639.1">
    <property type="nucleotide sequence ID" value="NZ_JBEGDP010000010.1"/>
</dbReference>
<organism evidence="1 2">
    <name type="scientific">Nocardioides kribbensis</name>
    <dbReference type="NCBI Taxonomy" id="305517"/>
    <lineage>
        <taxon>Bacteria</taxon>
        <taxon>Bacillati</taxon>
        <taxon>Actinomycetota</taxon>
        <taxon>Actinomycetes</taxon>
        <taxon>Propionibacteriales</taxon>
        <taxon>Nocardioidaceae</taxon>
        <taxon>Nocardioides</taxon>
    </lineage>
</organism>
<evidence type="ECO:0008006" key="3">
    <source>
        <dbReference type="Google" id="ProtNLM"/>
    </source>
</evidence>
<comment type="caution">
    <text evidence="1">The sequence shown here is derived from an EMBL/GenBank/DDBJ whole genome shotgun (WGS) entry which is preliminary data.</text>
</comment>
<protein>
    <recommendedName>
        <fullName evidence="3">DUF3168 domain-containing protein</fullName>
    </recommendedName>
</protein>
<reference evidence="1 2" key="1">
    <citation type="submission" date="2024-02" db="EMBL/GenBank/DDBJ databases">
        <title>Full genome sequence of Nocardioides kribbensis.</title>
        <authorList>
            <person name="Poletto B.L."/>
            <person name="Silva G."/>
            <person name="Galante D."/>
            <person name="Campos K.R."/>
            <person name="Santos M.B.N."/>
            <person name="Sacchi C.T."/>
        </authorList>
    </citation>
    <scope>NUCLEOTIDE SEQUENCE [LARGE SCALE GENOMIC DNA]</scope>
    <source>
        <strain evidence="1 2">O4R</strain>
    </source>
</reference>
<dbReference type="Proteomes" id="UP001482520">
    <property type="component" value="Unassembled WGS sequence"/>
</dbReference>